<name>A0AA40FSK0_9HYME</name>
<dbReference type="Proteomes" id="UP001177670">
    <property type="component" value="Unassembled WGS sequence"/>
</dbReference>
<reference evidence="2" key="1">
    <citation type="submission" date="2021-10" db="EMBL/GenBank/DDBJ databases">
        <title>Melipona bicolor Genome sequencing and assembly.</title>
        <authorList>
            <person name="Araujo N.S."/>
            <person name="Arias M.C."/>
        </authorList>
    </citation>
    <scope>NUCLEOTIDE SEQUENCE</scope>
    <source>
        <strain evidence="2">USP_2M_L1-L4_2017</strain>
        <tissue evidence="2">Whole body</tissue>
    </source>
</reference>
<evidence type="ECO:0000256" key="1">
    <source>
        <dbReference type="SAM" id="MobiDB-lite"/>
    </source>
</evidence>
<comment type="caution">
    <text evidence="2">The sequence shown here is derived from an EMBL/GenBank/DDBJ whole genome shotgun (WGS) entry which is preliminary data.</text>
</comment>
<keyword evidence="3" id="KW-1185">Reference proteome</keyword>
<sequence>MEKVRRPKEKVRCTTCYFFPVEVTAGKQAGRQARKRTAREAGRQPGRTDSWERTEDKKNPKKVPEKLRGIKTWGRTKRMLKDPNRRKYQLAYIHERVSLLNFEIKAINDRDFWIGQLENPTIVAADSLDVGIGVIRRVKPSTGRWRCEFVSNTFRKRVPSLPEITNSNTAALKFRWNFAIRRRNQQTVESEYEIVEERGRFETWRGTRRLEWGFCRPLGEERSTVAGLKEAGGATNRGKRTRDV</sequence>
<evidence type="ECO:0000313" key="2">
    <source>
        <dbReference type="EMBL" id="KAK1124589.1"/>
    </source>
</evidence>
<gene>
    <name evidence="2" type="ORF">K0M31_005965</name>
</gene>
<dbReference type="AlphaFoldDB" id="A0AA40FSK0"/>
<protein>
    <submittedName>
        <fullName evidence="2">Uncharacterized protein</fullName>
    </submittedName>
</protein>
<feature type="compositionally biased region" description="Basic and acidic residues" evidence="1">
    <location>
        <begin position="49"/>
        <end position="64"/>
    </location>
</feature>
<accession>A0AA40FSK0</accession>
<evidence type="ECO:0000313" key="3">
    <source>
        <dbReference type="Proteomes" id="UP001177670"/>
    </source>
</evidence>
<dbReference type="EMBL" id="JAHYIQ010000017">
    <property type="protein sequence ID" value="KAK1124589.1"/>
    <property type="molecule type" value="Genomic_DNA"/>
</dbReference>
<organism evidence="2 3">
    <name type="scientific">Melipona bicolor</name>
    <dbReference type="NCBI Taxonomy" id="60889"/>
    <lineage>
        <taxon>Eukaryota</taxon>
        <taxon>Metazoa</taxon>
        <taxon>Ecdysozoa</taxon>
        <taxon>Arthropoda</taxon>
        <taxon>Hexapoda</taxon>
        <taxon>Insecta</taxon>
        <taxon>Pterygota</taxon>
        <taxon>Neoptera</taxon>
        <taxon>Endopterygota</taxon>
        <taxon>Hymenoptera</taxon>
        <taxon>Apocrita</taxon>
        <taxon>Aculeata</taxon>
        <taxon>Apoidea</taxon>
        <taxon>Anthophila</taxon>
        <taxon>Apidae</taxon>
        <taxon>Melipona</taxon>
    </lineage>
</organism>
<feature type="region of interest" description="Disordered" evidence="1">
    <location>
        <begin position="27"/>
        <end position="64"/>
    </location>
</feature>
<proteinExistence type="predicted"/>